<sequence length="183" mass="19592">MNVVTLPTQMLWAGHVPDLCVRHGAPASVRMSFYRGAVQNWPYCPECVKSRKANLALAVAVLALPFLVTFVGVGVLHNDAVALATFTDVIWVFLGAGIIVFWYLLLRYVTPSGLAKAKLTGNNMWLVMQGTHPAFMAHANDLVQRTGAAQVSPTGQLVQPDVFAPQPGQAPGAPPAQPQPPAQ</sequence>
<comment type="caution">
    <text evidence="3">The sequence shown here is derived from an EMBL/GenBank/DDBJ whole genome shotgun (WGS) entry which is preliminary data.</text>
</comment>
<feature type="region of interest" description="Disordered" evidence="1">
    <location>
        <begin position="158"/>
        <end position="183"/>
    </location>
</feature>
<keyword evidence="4" id="KW-1185">Reference proteome</keyword>
<keyword evidence="2" id="KW-0812">Transmembrane</keyword>
<dbReference type="AlphaFoldDB" id="A0A8J3Z8Y1"/>
<evidence type="ECO:0000256" key="1">
    <source>
        <dbReference type="SAM" id="MobiDB-lite"/>
    </source>
</evidence>
<dbReference type="RefSeq" id="WP_204002124.1">
    <property type="nucleotide sequence ID" value="NZ_BOPG01000047.1"/>
</dbReference>
<keyword evidence="2" id="KW-1133">Transmembrane helix</keyword>
<reference evidence="3" key="1">
    <citation type="submission" date="2021-01" db="EMBL/GenBank/DDBJ databases">
        <title>Whole genome shotgun sequence of Virgisporangium aurantiacum NBRC 16421.</title>
        <authorList>
            <person name="Komaki H."/>
            <person name="Tamura T."/>
        </authorList>
    </citation>
    <scope>NUCLEOTIDE SEQUENCE</scope>
    <source>
        <strain evidence="3">NBRC 16421</strain>
    </source>
</reference>
<evidence type="ECO:0000313" key="3">
    <source>
        <dbReference type="EMBL" id="GIJ59566.1"/>
    </source>
</evidence>
<accession>A0A8J3Z8Y1</accession>
<feature type="compositionally biased region" description="Pro residues" evidence="1">
    <location>
        <begin position="172"/>
        <end position="183"/>
    </location>
</feature>
<feature type="transmembrane region" description="Helical" evidence="2">
    <location>
        <begin position="89"/>
        <end position="109"/>
    </location>
</feature>
<evidence type="ECO:0000256" key="2">
    <source>
        <dbReference type="SAM" id="Phobius"/>
    </source>
</evidence>
<feature type="transmembrane region" description="Helical" evidence="2">
    <location>
        <begin position="55"/>
        <end position="77"/>
    </location>
</feature>
<evidence type="ECO:0000313" key="4">
    <source>
        <dbReference type="Proteomes" id="UP000612585"/>
    </source>
</evidence>
<keyword evidence="2" id="KW-0472">Membrane</keyword>
<protein>
    <submittedName>
        <fullName evidence="3">Uncharacterized protein</fullName>
    </submittedName>
</protein>
<dbReference type="EMBL" id="BOPG01000047">
    <property type="protein sequence ID" value="GIJ59566.1"/>
    <property type="molecule type" value="Genomic_DNA"/>
</dbReference>
<proteinExistence type="predicted"/>
<dbReference type="Proteomes" id="UP000612585">
    <property type="component" value="Unassembled WGS sequence"/>
</dbReference>
<name>A0A8J3Z8Y1_9ACTN</name>
<organism evidence="3 4">
    <name type="scientific">Virgisporangium aurantiacum</name>
    <dbReference type="NCBI Taxonomy" id="175570"/>
    <lineage>
        <taxon>Bacteria</taxon>
        <taxon>Bacillati</taxon>
        <taxon>Actinomycetota</taxon>
        <taxon>Actinomycetes</taxon>
        <taxon>Micromonosporales</taxon>
        <taxon>Micromonosporaceae</taxon>
        <taxon>Virgisporangium</taxon>
    </lineage>
</organism>
<gene>
    <name evidence="3" type="ORF">Vau01_070820</name>
</gene>